<feature type="region of interest" description="Disordered" evidence="1">
    <location>
        <begin position="608"/>
        <end position="651"/>
    </location>
</feature>
<evidence type="ECO:0000313" key="5">
    <source>
        <dbReference type="Proteomes" id="UP000799291"/>
    </source>
</evidence>
<dbReference type="OrthoDB" id="2427554at2759"/>
<dbReference type="EMBL" id="MU005571">
    <property type="protein sequence ID" value="KAF2690218.1"/>
    <property type="molecule type" value="Genomic_DNA"/>
</dbReference>
<dbReference type="SUPFAM" id="SSF69593">
    <property type="entry name" value="Glycerol-3-phosphate (1)-acyltransferase"/>
    <property type="match status" value="1"/>
</dbReference>
<proteinExistence type="predicted"/>
<reference evidence="4" key="1">
    <citation type="journal article" date="2020" name="Stud. Mycol.">
        <title>101 Dothideomycetes genomes: a test case for predicting lifestyles and emergence of pathogens.</title>
        <authorList>
            <person name="Haridas S."/>
            <person name="Albert R."/>
            <person name="Binder M."/>
            <person name="Bloem J."/>
            <person name="Labutti K."/>
            <person name="Salamov A."/>
            <person name="Andreopoulos B."/>
            <person name="Baker S."/>
            <person name="Barry K."/>
            <person name="Bills G."/>
            <person name="Bluhm B."/>
            <person name="Cannon C."/>
            <person name="Castanera R."/>
            <person name="Culley D."/>
            <person name="Daum C."/>
            <person name="Ezra D."/>
            <person name="Gonzalez J."/>
            <person name="Henrissat B."/>
            <person name="Kuo A."/>
            <person name="Liang C."/>
            <person name="Lipzen A."/>
            <person name="Lutzoni F."/>
            <person name="Magnuson J."/>
            <person name="Mondo S."/>
            <person name="Nolan M."/>
            <person name="Ohm R."/>
            <person name="Pangilinan J."/>
            <person name="Park H.-J."/>
            <person name="Ramirez L."/>
            <person name="Alfaro M."/>
            <person name="Sun H."/>
            <person name="Tritt A."/>
            <person name="Yoshinaga Y."/>
            <person name="Zwiers L.-H."/>
            <person name="Turgeon B."/>
            <person name="Goodwin S."/>
            <person name="Spatafora J."/>
            <person name="Crous P."/>
            <person name="Grigoriev I."/>
        </authorList>
    </citation>
    <scope>NUCLEOTIDE SEQUENCE</scope>
    <source>
        <strain evidence="4">CBS 122367</strain>
    </source>
</reference>
<keyword evidence="2" id="KW-0812">Transmembrane</keyword>
<evidence type="ECO:0000256" key="1">
    <source>
        <dbReference type="SAM" id="MobiDB-lite"/>
    </source>
</evidence>
<dbReference type="PANTHER" id="PTHR31605">
    <property type="entry name" value="GLYCEROL-3-PHOSPHATE O-ACYLTRANSFERASE 1"/>
    <property type="match status" value="1"/>
</dbReference>
<organism evidence="4 5">
    <name type="scientific">Lentithecium fluviatile CBS 122367</name>
    <dbReference type="NCBI Taxonomy" id="1168545"/>
    <lineage>
        <taxon>Eukaryota</taxon>
        <taxon>Fungi</taxon>
        <taxon>Dikarya</taxon>
        <taxon>Ascomycota</taxon>
        <taxon>Pezizomycotina</taxon>
        <taxon>Dothideomycetes</taxon>
        <taxon>Pleosporomycetidae</taxon>
        <taxon>Pleosporales</taxon>
        <taxon>Massarineae</taxon>
        <taxon>Lentitheciaceae</taxon>
        <taxon>Lentithecium</taxon>
    </lineage>
</organism>
<keyword evidence="2" id="KW-0472">Membrane</keyword>
<dbReference type="InterPro" id="IPR002123">
    <property type="entry name" value="Plipid/glycerol_acylTrfase"/>
</dbReference>
<feature type="transmembrane region" description="Helical" evidence="2">
    <location>
        <begin position="436"/>
        <end position="456"/>
    </location>
</feature>
<name>A0A6G1JIE6_9PLEO</name>
<dbReference type="GO" id="GO:0008654">
    <property type="term" value="P:phospholipid biosynthetic process"/>
    <property type="evidence" value="ECO:0007669"/>
    <property type="project" value="TreeGrafter"/>
</dbReference>
<dbReference type="InterPro" id="IPR052744">
    <property type="entry name" value="GPAT/DAPAT"/>
</dbReference>
<protein>
    <submittedName>
        <fullName evidence="4">CTR1 suppressor protein</fullName>
    </submittedName>
</protein>
<accession>A0A6G1JIE6</accession>
<dbReference type="GO" id="GO:0004366">
    <property type="term" value="F:glycerol-3-phosphate O-acyltransferase activity"/>
    <property type="evidence" value="ECO:0007669"/>
    <property type="project" value="TreeGrafter"/>
</dbReference>
<keyword evidence="5" id="KW-1185">Reference proteome</keyword>
<feature type="domain" description="Phospholipid/glycerol acyltransferase" evidence="3">
    <location>
        <begin position="48"/>
        <end position="287"/>
    </location>
</feature>
<sequence length="738" mass="83053">MAPKKEIGYMNKWVYDAFLWTFSILVELFFREVHPRGSWKVPKEGPVIFVCAPHANQFVDPLNLMRVVKMESNRRIHVLTAEKSMKRRFIGTMAAASGAVPVGRAMDMTKHMPGKIYLPDPINDPLLVRGVGTNFEAKEFQVGGSLVLPKVDNKAAAAEIQEIKGPEEIRLKRPFKGGIAMQQLTGRNDMTEDGTFVNGAEAKKGPAPDYEGSPFEVAPKLNQSGVYDAVHTVLHRGGTIGIFPEGGSHDRTDLLPLKAGVAIMALGTVAKKPDCNLKIIPVGMNYFHAHKFRSRAVLEFGNPIDVPVELAQKFEKSDQRRQAIGELLETIREGLISVTVTTPDYDTLMLIQAVRRLYNPTGTKLPLPRVVELNRRLVQGYLKYQDDPRIKELKKEVLSYNKQLLALRVRDHQVQYARVSWITCFFLFWYRLAKLFILTIFVFPGLCMFGLVFIFCKYYSMKKAAEALAASNVKVAAKDVIATWKLLVAMVVAPVSYTSYIVFITWLYSRNNVFGYLPPGIRKRWLVLAQVILYPMVTYAALRFGEVAVDIGKSLPPLIRMMNPWTGNELVRLKARREKLAHRITEIINTLGPEMFDDFYSKRIIQDPFTEEPSPPHTPPRKSAPTSPSQEADTYDFPPESPGSESRGYLPKNESFADLANQDIFSTRPSTPKRHSRSPSGALGGFQLKPFSTIDGNLEEVSKRIKSGMMSRLRRRSSVDHEVEESDDEGVVMGKKGR</sequence>
<gene>
    <name evidence="4" type="ORF">K458DRAFT_289169</name>
</gene>
<dbReference type="Pfam" id="PF01553">
    <property type="entry name" value="Acyltransferase"/>
    <property type="match status" value="1"/>
</dbReference>
<dbReference type="PANTHER" id="PTHR31605:SF0">
    <property type="entry name" value="GLYCEROL-3-PHOSPHATE O-ACYLTRANSFERASE 1"/>
    <property type="match status" value="1"/>
</dbReference>
<feature type="region of interest" description="Disordered" evidence="1">
    <location>
        <begin position="708"/>
        <end position="738"/>
    </location>
</feature>
<evidence type="ECO:0000313" key="4">
    <source>
        <dbReference type="EMBL" id="KAF2690218.1"/>
    </source>
</evidence>
<evidence type="ECO:0000259" key="3">
    <source>
        <dbReference type="SMART" id="SM00563"/>
    </source>
</evidence>
<dbReference type="Proteomes" id="UP000799291">
    <property type="component" value="Unassembled WGS sequence"/>
</dbReference>
<dbReference type="SMART" id="SM00563">
    <property type="entry name" value="PlsC"/>
    <property type="match status" value="1"/>
</dbReference>
<dbReference type="GO" id="GO:0016287">
    <property type="term" value="F:glycerone-phosphate O-acyltransferase activity"/>
    <property type="evidence" value="ECO:0007669"/>
    <property type="project" value="TreeGrafter"/>
</dbReference>
<dbReference type="AlphaFoldDB" id="A0A6G1JIE6"/>
<feature type="transmembrane region" description="Helical" evidence="2">
    <location>
        <begin position="486"/>
        <end position="507"/>
    </location>
</feature>
<feature type="region of interest" description="Disordered" evidence="1">
    <location>
        <begin position="665"/>
        <end position="690"/>
    </location>
</feature>
<keyword evidence="2" id="KW-1133">Transmembrane helix</keyword>
<evidence type="ECO:0000256" key="2">
    <source>
        <dbReference type="SAM" id="Phobius"/>
    </source>
</evidence>